<name>A0A0F9MX73_9ZZZZ</name>
<sequence>MLGRRSFFGLLFAPATLPLVKLVEWVKPKGLPSAWTDERDASDLNECWGWKRENGEWTHSVQIMGVDRV</sequence>
<proteinExistence type="predicted"/>
<dbReference type="EMBL" id="LAZR01004092">
    <property type="protein sequence ID" value="KKN11865.1"/>
    <property type="molecule type" value="Genomic_DNA"/>
</dbReference>
<reference evidence="1" key="1">
    <citation type="journal article" date="2015" name="Nature">
        <title>Complex archaea that bridge the gap between prokaryotes and eukaryotes.</title>
        <authorList>
            <person name="Spang A."/>
            <person name="Saw J.H."/>
            <person name="Jorgensen S.L."/>
            <person name="Zaremba-Niedzwiedzka K."/>
            <person name="Martijn J."/>
            <person name="Lind A.E."/>
            <person name="van Eijk R."/>
            <person name="Schleper C."/>
            <person name="Guy L."/>
            <person name="Ettema T.J."/>
        </authorList>
    </citation>
    <scope>NUCLEOTIDE SEQUENCE</scope>
</reference>
<evidence type="ECO:0000313" key="1">
    <source>
        <dbReference type="EMBL" id="KKN11865.1"/>
    </source>
</evidence>
<protein>
    <submittedName>
        <fullName evidence="1">Uncharacterized protein</fullName>
    </submittedName>
</protein>
<comment type="caution">
    <text evidence="1">The sequence shown here is derived from an EMBL/GenBank/DDBJ whole genome shotgun (WGS) entry which is preliminary data.</text>
</comment>
<accession>A0A0F9MX73</accession>
<organism evidence="1">
    <name type="scientific">marine sediment metagenome</name>
    <dbReference type="NCBI Taxonomy" id="412755"/>
    <lineage>
        <taxon>unclassified sequences</taxon>
        <taxon>metagenomes</taxon>
        <taxon>ecological metagenomes</taxon>
    </lineage>
</organism>
<gene>
    <name evidence="1" type="ORF">LCGC14_1022120</name>
</gene>
<dbReference type="AlphaFoldDB" id="A0A0F9MX73"/>